<dbReference type="OrthoDB" id="243127at2759"/>
<evidence type="ECO:0000313" key="3">
    <source>
        <dbReference type="EMBL" id="KAG2172493.1"/>
    </source>
</evidence>
<comment type="caution">
    <text evidence="3">The sequence shown here is derived from an EMBL/GenBank/DDBJ whole genome shotgun (WGS) entry which is preliminary data.</text>
</comment>
<feature type="compositionally biased region" description="Polar residues" evidence="1">
    <location>
        <begin position="1"/>
        <end position="59"/>
    </location>
</feature>
<sequence length="604" mass="67202">MDQQQLSFQIHNLPQASQDLQQKASPEAPSNTQINDGSAGSSPNSKPIQTPSLPSSDADNSWKIVGSPPRKGSMPLFSYMNSKDSDYEDSTGLPTPRTQSFSAANDLDFNPNRFQSPSMTPPNAFRRSSVATDPNWGSFSPFQWSRSSMWSDNQASEPSANTHVRKHSLPLDNGFGRGFGGEDLRSSPMIPDVSQDPIYREKRSSSFSVGQSKPGLAFEENSDDQMKLATSRFPNAFQSSLAPMSEEEEDDDFNAARFRARSKSSGAAFGLLSSSELAYMHQLNHPFHSPRASEPYVNEQPPTLGNGSRRPSVIGSPTFDMNPLFKVPAGSKEPLPLLRPQRRFSFATDVPQMSGPPKESATAVGPMNMIEHRRQSISTEPIGANLQTGLNDAMTKLNLETASVPESGLVDDAQPRQHGGEVGKGVPLHQLQGHRQLYMVEFKAGRTDIFYVDDPSGNVVIQTGDLVIVEADRGKDLGKVTIDNLTTQQVSMLQAQQQFEQQMVADNDPSSGSSVQRKDIHPKRIYRLAQPNEITSLVNKGEDETKARLLCQNKVRQKKLPMEVVDAEYQWDRRKLTFYFVADRRIDFRELVRDLFKIYKTRIW</sequence>
<dbReference type="NCBIfam" id="NF041131">
    <property type="entry name" value="RicT_YaaT_fam"/>
    <property type="match status" value="1"/>
</dbReference>
<reference evidence="3" key="1">
    <citation type="submission" date="2020-12" db="EMBL/GenBank/DDBJ databases">
        <title>Metabolic potential, ecology and presence of endohyphal bacteria is reflected in genomic diversity of Mucoromycotina.</title>
        <authorList>
            <person name="Muszewska A."/>
            <person name="Okrasinska A."/>
            <person name="Steczkiewicz K."/>
            <person name="Drgas O."/>
            <person name="Orlowska M."/>
            <person name="Perlinska-Lenart U."/>
            <person name="Aleksandrzak-Piekarczyk T."/>
            <person name="Szatraj K."/>
            <person name="Zielenkiewicz U."/>
            <person name="Pilsyk S."/>
            <person name="Malc E."/>
            <person name="Mieczkowski P."/>
            <person name="Kruszewska J.S."/>
            <person name="Biernat P."/>
            <person name="Pawlowska J."/>
        </authorList>
    </citation>
    <scope>NUCLEOTIDE SEQUENCE</scope>
    <source>
        <strain evidence="3">WA0000051536</strain>
    </source>
</reference>
<feature type="domain" description="PSP1 C-terminal" evidence="2">
    <location>
        <begin position="523"/>
        <end position="604"/>
    </location>
</feature>
<dbReference type="GO" id="GO:0005737">
    <property type="term" value="C:cytoplasm"/>
    <property type="evidence" value="ECO:0007669"/>
    <property type="project" value="TreeGrafter"/>
</dbReference>
<dbReference type="PANTHER" id="PTHR43830">
    <property type="entry name" value="PROTEIN PSP1"/>
    <property type="match status" value="1"/>
</dbReference>
<dbReference type="Pfam" id="PF04468">
    <property type="entry name" value="PSP1"/>
    <property type="match status" value="1"/>
</dbReference>
<dbReference type="Proteomes" id="UP000612746">
    <property type="component" value="Unassembled WGS sequence"/>
</dbReference>
<proteinExistence type="predicted"/>
<feature type="region of interest" description="Disordered" evidence="1">
    <location>
        <begin position="203"/>
        <end position="222"/>
    </location>
</feature>
<dbReference type="PANTHER" id="PTHR43830:SF3">
    <property type="entry name" value="PROTEIN PSP1"/>
    <property type="match status" value="1"/>
</dbReference>
<dbReference type="AlphaFoldDB" id="A0A8H7UA71"/>
<feature type="non-terminal residue" evidence="3">
    <location>
        <position position="1"/>
    </location>
</feature>
<protein>
    <recommendedName>
        <fullName evidence="2">PSP1 C-terminal domain-containing protein</fullName>
    </recommendedName>
</protein>
<evidence type="ECO:0000256" key="1">
    <source>
        <dbReference type="SAM" id="MobiDB-lite"/>
    </source>
</evidence>
<feature type="region of interest" description="Disordered" evidence="1">
    <location>
        <begin position="1"/>
        <end position="169"/>
    </location>
</feature>
<dbReference type="InterPro" id="IPR047767">
    <property type="entry name" value="PSP1-like"/>
</dbReference>
<feature type="compositionally biased region" description="Polar residues" evidence="1">
    <location>
        <begin position="129"/>
        <end position="162"/>
    </location>
</feature>
<dbReference type="PROSITE" id="PS51411">
    <property type="entry name" value="PSP1_C"/>
    <property type="match status" value="1"/>
</dbReference>
<dbReference type="EMBL" id="JAEPRA010000024">
    <property type="protein sequence ID" value="KAG2172493.1"/>
    <property type="molecule type" value="Genomic_DNA"/>
</dbReference>
<evidence type="ECO:0000259" key="2">
    <source>
        <dbReference type="PROSITE" id="PS51411"/>
    </source>
</evidence>
<name>A0A8H7UA71_9FUNG</name>
<feature type="compositionally biased region" description="Polar residues" evidence="1">
    <location>
        <begin position="92"/>
        <end position="103"/>
    </location>
</feature>
<accession>A0A8H7UA71</accession>
<keyword evidence="4" id="KW-1185">Reference proteome</keyword>
<gene>
    <name evidence="3" type="ORF">INT44_006666</name>
</gene>
<organism evidence="3 4">
    <name type="scientific">Umbelopsis vinacea</name>
    <dbReference type="NCBI Taxonomy" id="44442"/>
    <lineage>
        <taxon>Eukaryota</taxon>
        <taxon>Fungi</taxon>
        <taxon>Fungi incertae sedis</taxon>
        <taxon>Mucoromycota</taxon>
        <taxon>Mucoromycotina</taxon>
        <taxon>Umbelopsidomycetes</taxon>
        <taxon>Umbelopsidales</taxon>
        <taxon>Umbelopsidaceae</taxon>
        <taxon>Umbelopsis</taxon>
    </lineage>
</organism>
<evidence type="ECO:0000313" key="4">
    <source>
        <dbReference type="Proteomes" id="UP000612746"/>
    </source>
</evidence>
<dbReference type="InterPro" id="IPR007557">
    <property type="entry name" value="PSP1_C"/>
</dbReference>